<dbReference type="GO" id="GO:0003755">
    <property type="term" value="F:peptidyl-prolyl cis-trans isomerase activity"/>
    <property type="evidence" value="ECO:0007669"/>
    <property type="project" value="UniProtKB-UniRule"/>
</dbReference>
<reference evidence="9 10" key="1">
    <citation type="journal article" date="2015" name="Nature">
        <title>rRNA introns, odd ribosomes, and small enigmatic genomes across a large radiation of phyla.</title>
        <authorList>
            <person name="Brown C.T."/>
            <person name="Hug L.A."/>
            <person name="Thomas B.C."/>
            <person name="Sharon I."/>
            <person name="Castelle C.J."/>
            <person name="Singh A."/>
            <person name="Wilkins M.J."/>
            <person name="Williams K.H."/>
            <person name="Banfield J.F."/>
        </authorList>
    </citation>
    <scope>NUCLEOTIDE SEQUENCE [LARGE SCALE GENOMIC DNA]</scope>
</reference>
<dbReference type="AlphaFoldDB" id="A0A0G0VVJ3"/>
<evidence type="ECO:0000313" key="10">
    <source>
        <dbReference type="Proteomes" id="UP000034236"/>
    </source>
</evidence>
<comment type="catalytic activity">
    <reaction evidence="1 5 6">
        <text>[protein]-peptidylproline (omega=180) = [protein]-peptidylproline (omega=0)</text>
        <dbReference type="Rhea" id="RHEA:16237"/>
        <dbReference type="Rhea" id="RHEA-COMP:10747"/>
        <dbReference type="Rhea" id="RHEA-COMP:10748"/>
        <dbReference type="ChEBI" id="CHEBI:83833"/>
        <dbReference type="ChEBI" id="CHEBI:83834"/>
        <dbReference type="EC" id="5.2.1.8"/>
    </reaction>
</comment>
<evidence type="ECO:0000256" key="1">
    <source>
        <dbReference type="ARBA" id="ARBA00000971"/>
    </source>
</evidence>
<evidence type="ECO:0000256" key="6">
    <source>
        <dbReference type="RuleBase" id="RU003915"/>
    </source>
</evidence>
<dbReference type="PANTHER" id="PTHR43811:SF19">
    <property type="entry name" value="39 KDA FK506-BINDING NUCLEAR PROTEIN"/>
    <property type="match status" value="1"/>
</dbReference>
<accession>A0A0G0VVJ3</accession>
<evidence type="ECO:0000256" key="2">
    <source>
        <dbReference type="ARBA" id="ARBA00006577"/>
    </source>
</evidence>
<dbReference type="EMBL" id="LCBE01000003">
    <property type="protein sequence ID" value="KKS04859.1"/>
    <property type="molecule type" value="Genomic_DNA"/>
</dbReference>
<feature type="domain" description="PPIase FKBP-type" evidence="8">
    <location>
        <begin position="76"/>
        <end position="167"/>
    </location>
</feature>
<keyword evidence="7" id="KW-1133">Transmembrane helix</keyword>
<name>A0A0G0VVJ3_9BACT</name>
<evidence type="ECO:0000256" key="7">
    <source>
        <dbReference type="SAM" id="Phobius"/>
    </source>
</evidence>
<dbReference type="InterPro" id="IPR046357">
    <property type="entry name" value="PPIase_dom_sf"/>
</dbReference>
<dbReference type="InterPro" id="IPR001179">
    <property type="entry name" value="PPIase_FKBP_dom"/>
</dbReference>
<dbReference type="PANTHER" id="PTHR43811">
    <property type="entry name" value="FKBP-TYPE PEPTIDYL-PROLYL CIS-TRANS ISOMERASE FKPA"/>
    <property type="match status" value="1"/>
</dbReference>
<keyword evidence="7" id="KW-0472">Membrane</keyword>
<dbReference type="SUPFAM" id="SSF54534">
    <property type="entry name" value="FKBP-like"/>
    <property type="match status" value="1"/>
</dbReference>
<organism evidence="9 10">
    <name type="scientific">Candidatus Nomurabacteria bacterium GW2011_GWA2_41_25</name>
    <dbReference type="NCBI Taxonomy" id="1618736"/>
    <lineage>
        <taxon>Bacteria</taxon>
        <taxon>Candidatus Nomuraibacteriota</taxon>
    </lineage>
</organism>
<keyword evidence="4 5" id="KW-0413">Isomerase</keyword>
<dbReference type="Pfam" id="PF00254">
    <property type="entry name" value="FKBP_C"/>
    <property type="match status" value="1"/>
</dbReference>
<feature type="transmembrane region" description="Helical" evidence="7">
    <location>
        <begin position="6"/>
        <end position="27"/>
    </location>
</feature>
<sequence length="168" mass="17819">MEKKNINVILAIIICLAVAGTLIFISINNKVNNTNMPLNDNTNNMIPNNTVDNTPASVNPTLAGEIAKTGLPAQAGDTVSMNYTGRLENGTVFDSNVDPKFNHVEPFEFTLGAGQVIAGWDKGIVGMKIGEKKTLTIPPADGYGANGQGPIPPNSTLIFEVELLAIKK</sequence>
<dbReference type="PROSITE" id="PS50059">
    <property type="entry name" value="FKBP_PPIASE"/>
    <property type="match status" value="1"/>
</dbReference>
<evidence type="ECO:0000256" key="3">
    <source>
        <dbReference type="ARBA" id="ARBA00023110"/>
    </source>
</evidence>
<dbReference type="FunFam" id="3.10.50.40:FF:000006">
    <property type="entry name" value="Peptidyl-prolyl cis-trans isomerase"/>
    <property type="match status" value="1"/>
</dbReference>
<dbReference type="EC" id="5.2.1.8" evidence="6"/>
<protein>
    <recommendedName>
        <fullName evidence="6">Peptidyl-prolyl cis-trans isomerase</fullName>
        <ecNumber evidence="6">5.2.1.8</ecNumber>
    </recommendedName>
</protein>
<evidence type="ECO:0000256" key="4">
    <source>
        <dbReference type="ARBA" id="ARBA00023235"/>
    </source>
</evidence>
<proteinExistence type="inferred from homology"/>
<keyword evidence="3 5" id="KW-0697">Rotamase</keyword>
<evidence type="ECO:0000256" key="5">
    <source>
        <dbReference type="PROSITE-ProRule" id="PRU00277"/>
    </source>
</evidence>
<evidence type="ECO:0000259" key="8">
    <source>
        <dbReference type="PROSITE" id="PS50059"/>
    </source>
</evidence>
<gene>
    <name evidence="9" type="ORF">UU58_C0003G0057</name>
</gene>
<dbReference type="Gene3D" id="3.10.50.40">
    <property type="match status" value="1"/>
</dbReference>
<keyword evidence="7" id="KW-0812">Transmembrane</keyword>
<dbReference type="Proteomes" id="UP000034236">
    <property type="component" value="Unassembled WGS sequence"/>
</dbReference>
<comment type="caution">
    <text evidence="9">The sequence shown here is derived from an EMBL/GenBank/DDBJ whole genome shotgun (WGS) entry which is preliminary data.</text>
</comment>
<comment type="similarity">
    <text evidence="2 6">Belongs to the FKBP-type PPIase family.</text>
</comment>
<evidence type="ECO:0000313" key="9">
    <source>
        <dbReference type="EMBL" id="KKS04859.1"/>
    </source>
</evidence>